<feature type="non-terminal residue" evidence="1">
    <location>
        <position position="1"/>
    </location>
</feature>
<evidence type="ECO:0000313" key="1">
    <source>
        <dbReference type="EMBL" id="EJW72132.1"/>
    </source>
</evidence>
<evidence type="ECO:0000313" key="2">
    <source>
        <dbReference type="Proteomes" id="UP000004810"/>
    </source>
</evidence>
<proteinExistence type="predicted"/>
<protein>
    <submittedName>
        <fullName evidence="1">Uncharacterized protein</fullName>
    </submittedName>
</protein>
<gene>
    <name evidence="1" type="ORF">WUBG_16965</name>
</gene>
<accession>J9E5A5</accession>
<dbReference type="EMBL" id="ADBV01016854">
    <property type="protein sequence ID" value="EJW72132.1"/>
    <property type="molecule type" value="Genomic_DNA"/>
</dbReference>
<comment type="caution">
    <text evidence="1">The sequence shown here is derived from an EMBL/GenBank/DDBJ whole genome shotgun (WGS) entry which is preliminary data.</text>
</comment>
<name>J9E5A5_WUCBA</name>
<feature type="non-terminal residue" evidence="1">
    <location>
        <position position="54"/>
    </location>
</feature>
<dbReference type="AlphaFoldDB" id="J9E5A5"/>
<reference evidence="2" key="1">
    <citation type="submission" date="2012-08" db="EMBL/GenBank/DDBJ databases">
        <title>The Genome Sequence of Wuchereria bancrofti.</title>
        <authorList>
            <person name="Nutman T.B."/>
            <person name="Fink D.L."/>
            <person name="Russ C."/>
            <person name="Young S."/>
            <person name="Zeng Q."/>
            <person name="Koehrsen M."/>
            <person name="Alvarado L."/>
            <person name="Berlin A."/>
            <person name="Chapman S.B."/>
            <person name="Chen Z."/>
            <person name="Freedman E."/>
            <person name="Gellesch M."/>
            <person name="Goldberg J."/>
            <person name="Griggs A."/>
            <person name="Gujja S."/>
            <person name="Heilman E.R."/>
            <person name="Heiman D."/>
            <person name="Hepburn T."/>
            <person name="Howarth C."/>
            <person name="Jen D."/>
            <person name="Larson L."/>
            <person name="Lewis B."/>
            <person name="Mehta T."/>
            <person name="Park D."/>
            <person name="Pearson M."/>
            <person name="Roberts A."/>
            <person name="Saif S."/>
            <person name="Shea T."/>
            <person name="Shenoy N."/>
            <person name="Sisk P."/>
            <person name="Stolte C."/>
            <person name="Sykes S."/>
            <person name="Walk T."/>
            <person name="White J."/>
            <person name="Yandava C."/>
            <person name="Haas B."/>
            <person name="Henn M.R."/>
            <person name="Nusbaum C."/>
            <person name="Birren B."/>
        </authorList>
    </citation>
    <scope>NUCLEOTIDE SEQUENCE [LARGE SCALE GENOMIC DNA]</scope>
    <source>
        <strain evidence="2">NA</strain>
    </source>
</reference>
<dbReference type="Proteomes" id="UP000004810">
    <property type="component" value="Unassembled WGS sequence"/>
</dbReference>
<organism evidence="1 2">
    <name type="scientific">Wuchereria bancrofti</name>
    <dbReference type="NCBI Taxonomy" id="6293"/>
    <lineage>
        <taxon>Eukaryota</taxon>
        <taxon>Metazoa</taxon>
        <taxon>Ecdysozoa</taxon>
        <taxon>Nematoda</taxon>
        <taxon>Chromadorea</taxon>
        <taxon>Rhabditida</taxon>
        <taxon>Spirurina</taxon>
        <taxon>Spiruromorpha</taxon>
        <taxon>Filarioidea</taxon>
        <taxon>Onchocercidae</taxon>
        <taxon>Wuchereria</taxon>
    </lineage>
</organism>
<sequence length="54" mass="6545">RSGCYDNAYFDNAIRIDNELARVDVRCDKRRLRVWPHIRKRFVQKISKSIIHSQ</sequence>